<keyword evidence="1" id="KW-1133">Transmembrane helix</keyword>
<dbReference type="OrthoDB" id="3253026at2759"/>
<feature type="transmembrane region" description="Helical" evidence="1">
    <location>
        <begin position="433"/>
        <end position="455"/>
    </location>
</feature>
<feature type="signal peptide" evidence="2">
    <location>
        <begin position="1"/>
        <end position="21"/>
    </location>
</feature>
<protein>
    <submittedName>
        <fullName evidence="3">Uncharacterized protein</fullName>
    </submittedName>
</protein>
<dbReference type="HOGENOM" id="CLU_020135_1_0_1"/>
<accession>A0A067PQQ2</accession>
<gene>
    <name evidence="3" type="ORF">JAAARDRAFT_195344</name>
</gene>
<keyword evidence="1" id="KW-0812">Transmembrane</keyword>
<dbReference type="EMBL" id="KL197723">
    <property type="protein sequence ID" value="KDQ56140.1"/>
    <property type="molecule type" value="Genomic_DNA"/>
</dbReference>
<dbReference type="InParanoid" id="A0A067PQQ2"/>
<feature type="transmembrane region" description="Helical" evidence="1">
    <location>
        <begin position="397"/>
        <end position="421"/>
    </location>
</feature>
<organism evidence="3 4">
    <name type="scientific">Jaapia argillacea MUCL 33604</name>
    <dbReference type="NCBI Taxonomy" id="933084"/>
    <lineage>
        <taxon>Eukaryota</taxon>
        <taxon>Fungi</taxon>
        <taxon>Dikarya</taxon>
        <taxon>Basidiomycota</taxon>
        <taxon>Agaricomycotina</taxon>
        <taxon>Agaricomycetes</taxon>
        <taxon>Agaricomycetidae</taxon>
        <taxon>Jaapiales</taxon>
        <taxon>Jaapiaceae</taxon>
        <taxon>Jaapia</taxon>
    </lineage>
</organism>
<evidence type="ECO:0000313" key="4">
    <source>
        <dbReference type="Proteomes" id="UP000027265"/>
    </source>
</evidence>
<dbReference type="AlphaFoldDB" id="A0A067PQQ2"/>
<evidence type="ECO:0000256" key="1">
    <source>
        <dbReference type="SAM" id="Phobius"/>
    </source>
</evidence>
<dbReference type="Proteomes" id="UP000027265">
    <property type="component" value="Unassembled WGS sequence"/>
</dbReference>
<feature type="transmembrane region" description="Helical" evidence="1">
    <location>
        <begin position="366"/>
        <end position="385"/>
    </location>
</feature>
<evidence type="ECO:0000313" key="3">
    <source>
        <dbReference type="EMBL" id="KDQ56140.1"/>
    </source>
</evidence>
<evidence type="ECO:0000256" key="2">
    <source>
        <dbReference type="SAM" id="SignalP"/>
    </source>
</evidence>
<feature type="transmembrane region" description="Helical" evidence="1">
    <location>
        <begin position="213"/>
        <end position="237"/>
    </location>
</feature>
<feature type="chain" id="PRO_5001643401" evidence="2">
    <location>
        <begin position="22"/>
        <end position="466"/>
    </location>
</feature>
<keyword evidence="1" id="KW-0472">Membrane</keyword>
<proteinExistence type="predicted"/>
<reference evidence="4" key="1">
    <citation type="journal article" date="2014" name="Proc. Natl. Acad. Sci. U.S.A.">
        <title>Extensive sampling of basidiomycete genomes demonstrates inadequacy of the white-rot/brown-rot paradigm for wood decay fungi.</title>
        <authorList>
            <person name="Riley R."/>
            <person name="Salamov A.A."/>
            <person name="Brown D.W."/>
            <person name="Nagy L.G."/>
            <person name="Floudas D."/>
            <person name="Held B.W."/>
            <person name="Levasseur A."/>
            <person name="Lombard V."/>
            <person name="Morin E."/>
            <person name="Otillar R."/>
            <person name="Lindquist E.A."/>
            <person name="Sun H."/>
            <person name="LaButti K.M."/>
            <person name="Schmutz J."/>
            <person name="Jabbour D."/>
            <person name="Luo H."/>
            <person name="Baker S.E."/>
            <person name="Pisabarro A.G."/>
            <person name="Walton J.D."/>
            <person name="Blanchette R.A."/>
            <person name="Henrissat B."/>
            <person name="Martin F."/>
            <person name="Cullen D."/>
            <person name="Hibbett D.S."/>
            <person name="Grigoriev I.V."/>
        </authorList>
    </citation>
    <scope>NUCLEOTIDE SEQUENCE [LARGE SCALE GENOMIC DNA]</scope>
    <source>
        <strain evidence="4">MUCL 33604</strain>
    </source>
</reference>
<keyword evidence="2" id="KW-0732">Signal</keyword>
<name>A0A067PQQ2_9AGAM</name>
<keyword evidence="4" id="KW-1185">Reference proteome</keyword>
<sequence length="466" mass="51368">MATKFFLLVFITSVLVVSVAALPLSPYISCLESVWLDIVVFFTVNYVAHAATVPTGAGMRWYDTTFTTVSCLLLPFTGLQKSVTMMAVYRWSGSSDLEKARARGALLIVARSADWRPAEKPEDIYVKLPKGFSNSHEIPVDLPSATIRLVDDLQITTVSKERFYIHGQADLPDGYTLARAGPYLKMAISVGQLLYSSFTLYKTQGDQVDHYGYAAYGFSVFPYAFMSLVNLVCIGLVGEYPSLYVLRTAIMEEARRRGGMLNGYVGSCKIDESSNGPDGGIWQEYTLAKVWQKTEVKEGGSGEGQSILVIEVDGIPREFKYRPDVDGQAHVADVLEFGISPVGNQNAIPSGSYTTRIPPQRMFRDATLPVLVFLALPYMVIYGLSRFEARGSTLSERIWMMLWLSSGQYFSGAFLVIVPIHAPHTLLTSWKRLNGLPLLTCIILPIPAIGGFITVGKMLLASHPTC</sequence>